<evidence type="ECO:0000256" key="1">
    <source>
        <dbReference type="ARBA" id="ARBA00022676"/>
    </source>
</evidence>
<dbReference type="PANTHER" id="PTHR34136">
    <property type="match status" value="1"/>
</dbReference>
<proteinExistence type="predicted"/>
<keyword evidence="2 3" id="KW-0808">Transferase</keyword>
<dbReference type="NCBIfam" id="TIGR00696">
    <property type="entry name" value="wecG_tagA_cpsF"/>
    <property type="match status" value="1"/>
</dbReference>
<dbReference type="CDD" id="cd06533">
    <property type="entry name" value="Glyco_transf_WecG_TagA"/>
    <property type="match status" value="1"/>
</dbReference>
<reference evidence="3 4" key="1">
    <citation type="submission" date="2020-08" db="EMBL/GenBank/DDBJ databases">
        <title>Genome sequence of Tessaracoccus defluvii JCM 17540T.</title>
        <authorList>
            <person name="Hyun D.-W."/>
            <person name="Bae J.-W."/>
        </authorList>
    </citation>
    <scope>NUCLEOTIDE SEQUENCE [LARGE SCALE GENOMIC DNA]</scope>
    <source>
        <strain evidence="3 4">JCM 17540</strain>
    </source>
</reference>
<accession>A0A7H0H6B3</accession>
<evidence type="ECO:0000256" key="2">
    <source>
        <dbReference type="ARBA" id="ARBA00022679"/>
    </source>
</evidence>
<dbReference type="InterPro" id="IPR004629">
    <property type="entry name" value="WecG_TagA_CpsF"/>
</dbReference>
<keyword evidence="4" id="KW-1185">Reference proteome</keyword>
<keyword evidence="1" id="KW-0328">Glycosyltransferase</keyword>
<dbReference type="GO" id="GO:0016758">
    <property type="term" value="F:hexosyltransferase activity"/>
    <property type="evidence" value="ECO:0007669"/>
    <property type="project" value="TreeGrafter"/>
</dbReference>
<gene>
    <name evidence="3" type="ORF">H9L22_00650</name>
</gene>
<dbReference type="Proteomes" id="UP000516117">
    <property type="component" value="Chromosome"/>
</dbReference>
<dbReference type="KEGG" id="tdf:H9L22_00650"/>
<name>A0A7H0H6B3_9ACTN</name>
<organism evidence="3 4">
    <name type="scientific">Tessaracoccus defluvii</name>
    <dbReference type="NCBI Taxonomy" id="1285901"/>
    <lineage>
        <taxon>Bacteria</taxon>
        <taxon>Bacillati</taxon>
        <taxon>Actinomycetota</taxon>
        <taxon>Actinomycetes</taxon>
        <taxon>Propionibacteriales</taxon>
        <taxon>Propionibacteriaceae</taxon>
        <taxon>Tessaracoccus</taxon>
    </lineage>
</organism>
<dbReference type="AlphaFoldDB" id="A0A7H0H6B3"/>
<dbReference type="RefSeq" id="WP_187721198.1">
    <property type="nucleotide sequence ID" value="NZ_BAABBL010000016.1"/>
</dbReference>
<evidence type="ECO:0000313" key="3">
    <source>
        <dbReference type="EMBL" id="QNP56079.1"/>
    </source>
</evidence>
<dbReference type="PANTHER" id="PTHR34136:SF1">
    <property type="entry name" value="UDP-N-ACETYL-D-MANNOSAMINURONIC ACID TRANSFERASE"/>
    <property type="match status" value="1"/>
</dbReference>
<dbReference type="EMBL" id="CP060789">
    <property type="protein sequence ID" value="QNP56079.1"/>
    <property type="molecule type" value="Genomic_DNA"/>
</dbReference>
<sequence length="251" mass="26825">MDSVRVGPFPVADLSYWEAVHAAADLAMDPQGPRRFYALHVGGLNAADDREFVAEMNDAELVCADGGSVVLLARLAGAQRIERTPTTDAGWDILDHVGRLLGRKARTALVGGELPTVTAAAEALHATAVADIVLVEHGFHDDWTEVLARVSAARPDVIVLGLGAPKEMLWVREHLSELPSTLVVTCGGWFGFLAGTETRAPEVLRRPGLEWIARVAQAPTRLLPRYARGLATCASIAGDTLWNGRGTPARA</sequence>
<evidence type="ECO:0000313" key="4">
    <source>
        <dbReference type="Proteomes" id="UP000516117"/>
    </source>
</evidence>
<dbReference type="Pfam" id="PF03808">
    <property type="entry name" value="Glyco_tran_WecG"/>
    <property type="match status" value="1"/>
</dbReference>
<protein>
    <submittedName>
        <fullName evidence="3">WecB/TagA/CpsF family glycosyltransferase</fullName>
    </submittedName>
</protein>